<reference evidence="3 4" key="1">
    <citation type="journal article" date="2019" name="Environ. Microbiol.">
        <title>Species interactions and distinct microbial communities in high Arctic permafrost affected cryosols are associated with the CH4 and CO2 gas fluxes.</title>
        <authorList>
            <person name="Altshuler I."/>
            <person name="Hamel J."/>
            <person name="Turney S."/>
            <person name="Magnuson E."/>
            <person name="Levesque R."/>
            <person name="Greer C."/>
            <person name="Whyte L.G."/>
        </authorList>
    </citation>
    <scope>NUCLEOTIDE SEQUENCE [LARGE SCALE GENOMIC DNA]</scope>
    <source>
        <strain evidence="3 4">S9.3B</strain>
    </source>
</reference>
<dbReference type="PROSITE" id="PS50846">
    <property type="entry name" value="HMA_2"/>
    <property type="match status" value="1"/>
</dbReference>
<dbReference type="Proteomes" id="UP000317078">
    <property type="component" value="Unassembled WGS sequence"/>
</dbReference>
<proteinExistence type="predicted"/>
<dbReference type="RefSeq" id="WP_140882800.1">
    <property type="nucleotide sequence ID" value="NZ_RCZP01000008.1"/>
</dbReference>
<dbReference type="CDD" id="cd00371">
    <property type="entry name" value="HMA"/>
    <property type="match status" value="1"/>
</dbReference>
<dbReference type="PROSITE" id="PS01047">
    <property type="entry name" value="HMA_1"/>
    <property type="match status" value="1"/>
</dbReference>
<dbReference type="SUPFAM" id="SSF55008">
    <property type="entry name" value="HMA, heavy metal-associated domain"/>
    <property type="match status" value="1"/>
</dbReference>
<name>A0A502G8P1_9PROT</name>
<gene>
    <name evidence="3" type="ORF">EAH89_10675</name>
</gene>
<sequence length="82" mass="8926">MTNPESTTSGTQVDLRYLVHGMDCTSCALKIEDAVEQLGGAEDIQVNYKTQVLELRLDEATTPRSAVEEKIQGLGYRVAPLG</sequence>
<keyword evidence="4" id="KW-1185">Reference proteome</keyword>
<feature type="domain" description="HMA" evidence="2">
    <location>
        <begin position="13"/>
        <end position="79"/>
    </location>
</feature>
<dbReference type="InterPro" id="IPR017969">
    <property type="entry name" value="Heavy-metal-associated_CS"/>
</dbReference>
<evidence type="ECO:0000313" key="4">
    <source>
        <dbReference type="Proteomes" id="UP000317078"/>
    </source>
</evidence>
<dbReference type="Gene3D" id="3.30.70.100">
    <property type="match status" value="1"/>
</dbReference>
<dbReference type="AlphaFoldDB" id="A0A502G8P1"/>
<evidence type="ECO:0000259" key="2">
    <source>
        <dbReference type="PROSITE" id="PS50846"/>
    </source>
</evidence>
<dbReference type="Pfam" id="PF00403">
    <property type="entry name" value="HMA"/>
    <property type="match status" value="1"/>
</dbReference>
<dbReference type="OrthoDB" id="9814359at2"/>
<organism evidence="3 4">
    <name type="scientific">Muricoccus nepalensis</name>
    <dbReference type="NCBI Taxonomy" id="1854500"/>
    <lineage>
        <taxon>Bacteria</taxon>
        <taxon>Pseudomonadati</taxon>
        <taxon>Pseudomonadota</taxon>
        <taxon>Alphaproteobacteria</taxon>
        <taxon>Acetobacterales</taxon>
        <taxon>Roseomonadaceae</taxon>
        <taxon>Muricoccus</taxon>
    </lineage>
</organism>
<accession>A0A502G8P1</accession>
<comment type="caution">
    <text evidence="3">The sequence shown here is derived from an EMBL/GenBank/DDBJ whole genome shotgun (WGS) entry which is preliminary data.</text>
</comment>
<dbReference type="EMBL" id="RCZP01000008">
    <property type="protein sequence ID" value="TPG57396.1"/>
    <property type="molecule type" value="Genomic_DNA"/>
</dbReference>
<dbReference type="GO" id="GO:0046872">
    <property type="term" value="F:metal ion binding"/>
    <property type="evidence" value="ECO:0007669"/>
    <property type="project" value="UniProtKB-KW"/>
</dbReference>
<evidence type="ECO:0000256" key="1">
    <source>
        <dbReference type="ARBA" id="ARBA00022723"/>
    </source>
</evidence>
<protein>
    <submittedName>
        <fullName evidence="3">Heavy-metal-associated domain-containing protein</fullName>
    </submittedName>
</protein>
<evidence type="ECO:0000313" key="3">
    <source>
        <dbReference type="EMBL" id="TPG57396.1"/>
    </source>
</evidence>
<dbReference type="InterPro" id="IPR036163">
    <property type="entry name" value="HMA_dom_sf"/>
</dbReference>
<keyword evidence="1" id="KW-0479">Metal-binding</keyword>
<dbReference type="InterPro" id="IPR006121">
    <property type="entry name" value="HMA_dom"/>
</dbReference>